<sequence>MNSIKKIIGLFFVCFFLSNTSVKAQEGYLGEIRLFAGNFAPRGWAFCNGQLLAISSNSALFSILGTMYGGDGRTTFALPDLRGRTPIHWGNSTGPGLSSYRLGEKLGTEYNILNITQLPSHNHVAITSGGGNLLLSTDPAVRSTPQANDVPAAALFGSGLSATPVKAYGPATNTVNGQPLGGNITIGNTGGNQQVRNMQPSLTLNYIICMQGVFPSRS</sequence>
<dbReference type="AlphaFoldDB" id="A0A4R2NKS3"/>
<organism evidence="2 3">
    <name type="scientific">Tenacibaculum skagerrakense</name>
    <dbReference type="NCBI Taxonomy" id="186571"/>
    <lineage>
        <taxon>Bacteria</taxon>
        <taxon>Pseudomonadati</taxon>
        <taxon>Bacteroidota</taxon>
        <taxon>Flavobacteriia</taxon>
        <taxon>Flavobacteriales</taxon>
        <taxon>Flavobacteriaceae</taxon>
        <taxon>Tenacibaculum</taxon>
    </lineage>
</organism>
<keyword evidence="3" id="KW-1185">Reference proteome</keyword>
<protein>
    <submittedName>
        <fullName evidence="2">Microcystin-dependent protein</fullName>
    </submittedName>
</protein>
<dbReference type="Pfam" id="PF07484">
    <property type="entry name" value="Collar"/>
    <property type="match status" value="1"/>
</dbReference>
<dbReference type="SUPFAM" id="SSF88874">
    <property type="entry name" value="Receptor-binding domain of short tail fibre protein gp12"/>
    <property type="match status" value="1"/>
</dbReference>
<evidence type="ECO:0000259" key="1">
    <source>
        <dbReference type="Pfam" id="PF07484"/>
    </source>
</evidence>
<dbReference type="Gene3D" id="3.90.1340.10">
    <property type="entry name" value="Phage tail collar domain"/>
    <property type="match status" value="1"/>
</dbReference>
<name>A0A4R2NKS3_9FLAO</name>
<proteinExistence type="predicted"/>
<dbReference type="InterPro" id="IPR037053">
    <property type="entry name" value="Phage_tail_collar_dom_sf"/>
</dbReference>
<comment type="caution">
    <text evidence="2">The sequence shown here is derived from an EMBL/GenBank/DDBJ whole genome shotgun (WGS) entry which is preliminary data.</text>
</comment>
<dbReference type="EMBL" id="SLXM01000014">
    <property type="protein sequence ID" value="TCP22110.1"/>
    <property type="molecule type" value="Genomic_DNA"/>
</dbReference>
<evidence type="ECO:0000313" key="3">
    <source>
        <dbReference type="Proteomes" id="UP000294564"/>
    </source>
</evidence>
<gene>
    <name evidence="2" type="ORF">EV195_11415</name>
</gene>
<dbReference type="OrthoDB" id="9810174at2"/>
<dbReference type="InterPro" id="IPR011083">
    <property type="entry name" value="Phage_tail_collar_dom"/>
</dbReference>
<dbReference type="Proteomes" id="UP000294564">
    <property type="component" value="Unassembled WGS sequence"/>
</dbReference>
<reference evidence="2 3" key="1">
    <citation type="submission" date="2019-03" db="EMBL/GenBank/DDBJ databases">
        <title>Genomic Encyclopedia of Type Strains, Phase IV (KMG-IV): sequencing the most valuable type-strain genomes for metagenomic binning, comparative biology and taxonomic classification.</title>
        <authorList>
            <person name="Goeker M."/>
        </authorList>
    </citation>
    <scope>NUCLEOTIDE SEQUENCE [LARGE SCALE GENOMIC DNA]</scope>
    <source>
        <strain evidence="2 3">DSM 14836</strain>
    </source>
</reference>
<dbReference type="RefSeq" id="WP_132795972.1">
    <property type="nucleotide sequence ID" value="NZ_SLXM01000014.1"/>
</dbReference>
<feature type="domain" description="Phage tail collar" evidence="1">
    <location>
        <begin position="30"/>
        <end position="86"/>
    </location>
</feature>
<accession>A0A4R2NKS3</accession>
<evidence type="ECO:0000313" key="2">
    <source>
        <dbReference type="EMBL" id="TCP22110.1"/>
    </source>
</evidence>